<accession>A0ABP3YIB3</accession>
<dbReference type="PROSITE" id="PS01124">
    <property type="entry name" value="HTH_ARAC_FAMILY_2"/>
    <property type="match status" value="1"/>
</dbReference>
<dbReference type="Pfam" id="PF12833">
    <property type="entry name" value="HTH_18"/>
    <property type="match status" value="1"/>
</dbReference>
<dbReference type="InterPro" id="IPR020449">
    <property type="entry name" value="Tscrpt_reg_AraC-type_HTH"/>
</dbReference>
<evidence type="ECO:0000259" key="4">
    <source>
        <dbReference type="PROSITE" id="PS01124"/>
    </source>
</evidence>
<dbReference type="Gene3D" id="1.10.10.60">
    <property type="entry name" value="Homeodomain-like"/>
    <property type="match status" value="2"/>
</dbReference>
<dbReference type="SUPFAM" id="SSF51182">
    <property type="entry name" value="RmlC-like cupins"/>
    <property type="match status" value="1"/>
</dbReference>
<reference evidence="6" key="1">
    <citation type="journal article" date="2019" name="Int. J. Syst. Evol. Microbiol.">
        <title>The Global Catalogue of Microorganisms (GCM) 10K type strain sequencing project: providing services to taxonomists for standard genome sequencing and annotation.</title>
        <authorList>
            <consortium name="The Broad Institute Genomics Platform"/>
            <consortium name="The Broad Institute Genome Sequencing Center for Infectious Disease"/>
            <person name="Wu L."/>
            <person name="Ma J."/>
        </authorList>
    </citation>
    <scope>NUCLEOTIDE SEQUENCE [LARGE SCALE GENOMIC DNA]</scope>
    <source>
        <strain evidence="6">JCM 16112</strain>
    </source>
</reference>
<dbReference type="SUPFAM" id="SSF46689">
    <property type="entry name" value="Homeodomain-like"/>
    <property type="match status" value="2"/>
</dbReference>
<evidence type="ECO:0000256" key="2">
    <source>
        <dbReference type="ARBA" id="ARBA00023125"/>
    </source>
</evidence>
<evidence type="ECO:0000256" key="1">
    <source>
        <dbReference type="ARBA" id="ARBA00023015"/>
    </source>
</evidence>
<dbReference type="PANTHER" id="PTHR43280">
    <property type="entry name" value="ARAC-FAMILY TRANSCRIPTIONAL REGULATOR"/>
    <property type="match status" value="1"/>
</dbReference>
<evidence type="ECO:0000313" key="5">
    <source>
        <dbReference type="EMBL" id="GAA0881178.1"/>
    </source>
</evidence>
<comment type="caution">
    <text evidence="5">The sequence shown here is derived from an EMBL/GenBank/DDBJ whole genome shotgun (WGS) entry which is preliminary data.</text>
</comment>
<evidence type="ECO:0000313" key="6">
    <source>
        <dbReference type="Proteomes" id="UP001500469"/>
    </source>
</evidence>
<proteinExistence type="predicted"/>
<dbReference type="Gene3D" id="2.60.120.10">
    <property type="entry name" value="Jelly Rolls"/>
    <property type="match status" value="1"/>
</dbReference>
<dbReference type="PROSITE" id="PS00041">
    <property type="entry name" value="HTH_ARAC_FAMILY_1"/>
    <property type="match status" value="1"/>
</dbReference>
<name>A0ABP3YIB3_9BACT</name>
<gene>
    <name evidence="5" type="ORF">GCM10009119_41480</name>
</gene>
<organism evidence="5 6">
    <name type="scientific">Algoriphagus jejuensis</name>
    <dbReference type="NCBI Taxonomy" id="419934"/>
    <lineage>
        <taxon>Bacteria</taxon>
        <taxon>Pseudomonadati</taxon>
        <taxon>Bacteroidota</taxon>
        <taxon>Cytophagia</taxon>
        <taxon>Cytophagales</taxon>
        <taxon>Cyclobacteriaceae</taxon>
        <taxon>Algoriphagus</taxon>
    </lineage>
</organism>
<dbReference type="RefSeq" id="WP_343854926.1">
    <property type="nucleotide sequence ID" value="NZ_BAAAFI010000049.1"/>
</dbReference>
<dbReference type="PRINTS" id="PR00032">
    <property type="entry name" value="HTHARAC"/>
</dbReference>
<dbReference type="SMART" id="SM00342">
    <property type="entry name" value="HTH_ARAC"/>
    <property type="match status" value="1"/>
</dbReference>
<dbReference type="EMBL" id="BAAAFI010000049">
    <property type="protein sequence ID" value="GAA0881178.1"/>
    <property type="molecule type" value="Genomic_DNA"/>
</dbReference>
<feature type="domain" description="HTH araC/xylS-type" evidence="4">
    <location>
        <begin position="177"/>
        <end position="275"/>
    </location>
</feature>
<sequence>MKPILESVPLEKSQSILAFCFDKKNFETPWHFHPQFELTWIASSTGTKFVGDFIGNYEPGELVLLHSNLPHYWKNGQDQAAQAKSYVIQWNGDAIPKAPELEAIHEMLKASAQGLIFDRSQAETLFPLIQKSAGLQGAELYIQLLTLLSALVDCNHEKLSQGSFTQAIPIEYSSRMEKVHDFVAANYVRKVYLKELSDLVNMSEQAFSRFFSKMMGRPFFTFLNDYRIHAAARMLLEQDDAVAQIGYACGYDSLPFFHRKFNEAFGISPAQYRKKHSVKP</sequence>
<dbReference type="InterPro" id="IPR014710">
    <property type="entry name" value="RmlC-like_jellyroll"/>
</dbReference>
<dbReference type="PANTHER" id="PTHR43280:SF27">
    <property type="entry name" value="TRANSCRIPTIONAL REGULATOR MTLR"/>
    <property type="match status" value="1"/>
</dbReference>
<dbReference type="InterPro" id="IPR011051">
    <property type="entry name" value="RmlC_Cupin_sf"/>
</dbReference>
<dbReference type="InterPro" id="IPR018062">
    <property type="entry name" value="HTH_AraC-typ_CS"/>
</dbReference>
<dbReference type="InterPro" id="IPR009057">
    <property type="entry name" value="Homeodomain-like_sf"/>
</dbReference>
<keyword evidence="1" id="KW-0805">Transcription regulation</keyword>
<dbReference type="InterPro" id="IPR018060">
    <property type="entry name" value="HTH_AraC"/>
</dbReference>
<evidence type="ECO:0000256" key="3">
    <source>
        <dbReference type="ARBA" id="ARBA00023163"/>
    </source>
</evidence>
<dbReference type="Proteomes" id="UP001500469">
    <property type="component" value="Unassembled WGS sequence"/>
</dbReference>
<keyword evidence="6" id="KW-1185">Reference proteome</keyword>
<dbReference type="CDD" id="cd06976">
    <property type="entry name" value="cupin_MtlR-like_N"/>
    <property type="match status" value="1"/>
</dbReference>
<keyword evidence="3" id="KW-0804">Transcription</keyword>
<protein>
    <submittedName>
        <fullName evidence="5">AraC family transcriptional regulator</fullName>
    </submittedName>
</protein>
<keyword evidence="2" id="KW-0238">DNA-binding</keyword>